<dbReference type="STRING" id="84698.SAMN04488528_101834"/>
<accession>A0A1I0ZAY1</accession>
<dbReference type="Proteomes" id="UP000198619">
    <property type="component" value="Unassembled WGS sequence"/>
</dbReference>
<sequence length="53" mass="6059">MKLEKIISYIINDYIVYIKKVSKSNKNLKIISIVLVNDMTNTNTTLNVLQASD</sequence>
<keyword evidence="2" id="KW-1185">Reference proteome</keyword>
<protein>
    <submittedName>
        <fullName evidence="1">Uncharacterized protein</fullName>
    </submittedName>
</protein>
<proteinExistence type="predicted"/>
<evidence type="ECO:0000313" key="1">
    <source>
        <dbReference type="EMBL" id="SFB21720.1"/>
    </source>
</evidence>
<evidence type="ECO:0000313" key="2">
    <source>
        <dbReference type="Proteomes" id="UP000198619"/>
    </source>
</evidence>
<name>A0A1I0ZAY1_9CLOT</name>
<organism evidence="1 2">
    <name type="scientific">Clostridium frigidicarnis</name>
    <dbReference type="NCBI Taxonomy" id="84698"/>
    <lineage>
        <taxon>Bacteria</taxon>
        <taxon>Bacillati</taxon>
        <taxon>Bacillota</taxon>
        <taxon>Clostridia</taxon>
        <taxon>Eubacteriales</taxon>
        <taxon>Clostridiaceae</taxon>
        <taxon>Clostridium</taxon>
    </lineage>
</organism>
<dbReference type="EMBL" id="FOKI01000018">
    <property type="protein sequence ID" value="SFB21720.1"/>
    <property type="molecule type" value="Genomic_DNA"/>
</dbReference>
<reference evidence="1 2" key="1">
    <citation type="submission" date="2016-10" db="EMBL/GenBank/DDBJ databases">
        <authorList>
            <person name="de Groot N.N."/>
        </authorList>
    </citation>
    <scope>NUCLEOTIDE SEQUENCE [LARGE SCALE GENOMIC DNA]</scope>
    <source>
        <strain evidence="1 2">DSM 12271</strain>
    </source>
</reference>
<dbReference type="AlphaFoldDB" id="A0A1I0ZAY1"/>
<gene>
    <name evidence="1" type="ORF">SAMN04488528_101834</name>
</gene>